<evidence type="ECO:0000256" key="10">
    <source>
        <dbReference type="ARBA" id="ARBA00023027"/>
    </source>
</evidence>
<dbReference type="PANTHER" id="PTHR11017">
    <property type="entry name" value="LEUCINE-RICH REPEAT-CONTAINING PROTEIN"/>
    <property type="match status" value="1"/>
</dbReference>
<keyword evidence="6" id="KW-0378">Hydrolase</keyword>
<dbReference type="Pfam" id="PF07725">
    <property type="entry name" value="LRR_3"/>
    <property type="match status" value="1"/>
</dbReference>
<feature type="compositionally biased region" description="Basic and acidic residues" evidence="15">
    <location>
        <begin position="1638"/>
        <end position="1652"/>
    </location>
</feature>
<name>A0A5S9XZ38_ARATH</name>
<protein>
    <recommendedName>
        <fullName evidence="2">ADP-ribosyl cyclase/cyclic ADP-ribose hydrolase</fullName>
        <ecNumber evidence="2">3.2.2.6</ecNumber>
    </recommendedName>
</protein>
<feature type="domain" description="TIR" evidence="16">
    <location>
        <begin position="12"/>
        <end position="177"/>
    </location>
</feature>
<keyword evidence="9" id="KW-0805">Transcription regulation</keyword>
<evidence type="ECO:0000256" key="14">
    <source>
        <dbReference type="ARBA" id="ARBA00047304"/>
    </source>
</evidence>
<dbReference type="SUPFAM" id="SSF52200">
    <property type="entry name" value="Toll/Interleukin receptor TIR domain"/>
    <property type="match status" value="2"/>
</dbReference>
<dbReference type="FunFam" id="1.10.8.430:FF:000002">
    <property type="entry name" value="Disease resistance protein (TIR-NBS-LRR class)"/>
    <property type="match status" value="1"/>
</dbReference>
<dbReference type="GO" id="GO:0043531">
    <property type="term" value="F:ADP binding"/>
    <property type="evidence" value="ECO:0007669"/>
    <property type="project" value="InterPro"/>
</dbReference>
<evidence type="ECO:0000256" key="7">
    <source>
        <dbReference type="ARBA" id="ARBA00022821"/>
    </source>
</evidence>
<dbReference type="SUPFAM" id="SSF46785">
    <property type="entry name" value="Winged helix' DNA-binding domain"/>
    <property type="match status" value="2"/>
</dbReference>
<evidence type="ECO:0000256" key="13">
    <source>
        <dbReference type="ARBA" id="ARBA00023242"/>
    </source>
</evidence>
<organism evidence="17 18">
    <name type="scientific">Arabidopsis thaliana</name>
    <name type="common">Mouse-ear cress</name>
    <dbReference type="NCBI Taxonomy" id="3702"/>
    <lineage>
        <taxon>Eukaryota</taxon>
        <taxon>Viridiplantae</taxon>
        <taxon>Streptophyta</taxon>
        <taxon>Embryophyta</taxon>
        <taxon>Tracheophyta</taxon>
        <taxon>Spermatophyta</taxon>
        <taxon>Magnoliopsida</taxon>
        <taxon>eudicotyledons</taxon>
        <taxon>Gunneridae</taxon>
        <taxon>Pentapetalae</taxon>
        <taxon>rosids</taxon>
        <taxon>malvids</taxon>
        <taxon>Brassicales</taxon>
        <taxon>Brassicaceae</taxon>
        <taxon>Camelineae</taxon>
        <taxon>Arabidopsis</taxon>
    </lineage>
</organism>
<dbReference type="EC" id="3.2.2.6" evidence="2"/>
<dbReference type="InterPro" id="IPR044974">
    <property type="entry name" value="Disease_R_plants"/>
</dbReference>
<dbReference type="Gene3D" id="3.80.10.10">
    <property type="entry name" value="Ribonuclease Inhibitor"/>
    <property type="match status" value="2"/>
</dbReference>
<dbReference type="Pfam" id="PF23282">
    <property type="entry name" value="WHD_ROQ1"/>
    <property type="match status" value="2"/>
</dbReference>
<evidence type="ECO:0000256" key="9">
    <source>
        <dbReference type="ARBA" id="ARBA00023015"/>
    </source>
</evidence>
<evidence type="ECO:0000256" key="11">
    <source>
        <dbReference type="ARBA" id="ARBA00023125"/>
    </source>
</evidence>
<dbReference type="PROSITE" id="PS50104">
    <property type="entry name" value="TIR"/>
    <property type="match status" value="2"/>
</dbReference>
<dbReference type="InterPro" id="IPR036390">
    <property type="entry name" value="WH_DNA-bd_sf"/>
</dbReference>
<dbReference type="InterPro" id="IPR027417">
    <property type="entry name" value="P-loop_NTPase"/>
</dbReference>
<accession>A0A5S9XZ38</accession>
<dbReference type="GO" id="GO:0006952">
    <property type="term" value="P:defense response"/>
    <property type="evidence" value="ECO:0007669"/>
    <property type="project" value="UniProtKB-KW"/>
</dbReference>
<keyword evidence="5" id="KW-0547">Nucleotide-binding</keyword>
<dbReference type="OrthoDB" id="1111679at2759"/>
<dbReference type="GO" id="GO:0005634">
    <property type="term" value="C:nucleus"/>
    <property type="evidence" value="ECO:0007669"/>
    <property type="project" value="UniProtKB-SubCell"/>
</dbReference>
<reference evidence="17 18" key="1">
    <citation type="submission" date="2019-12" db="EMBL/GenBank/DDBJ databases">
        <authorList>
            <person name="Jiao W.-B."/>
            <person name="Schneeberger K."/>
        </authorList>
    </citation>
    <scope>NUCLEOTIDE SEQUENCE [LARGE SCALE GENOMIC DNA]</scope>
    <source>
        <strain evidence="18">cv. C24</strain>
    </source>
</reference>
<dbReference type="Pfam" id="PF01582">
    <property type="entry name" value="TIR"/>
    <property type="match status" value="2"/>
</dbReference>
<dbReference type="ExpressionAtlas" id="A0A5S9XZ38">
    <property type="expression patterns" value="baseline and differential"/>
</dbReference>
<dbReference type="GO" id="GO:0007165">
    <property type="term" value="P:signal transduction"/>
    <property type="evidence" value="ECO:0007669"/>
    <property type="project" value="InterPro"/>
</dbReference>
<dbReference type="GO" id="GO:0005524">
    <property type="term" value="F:ATP binding"/>
    <property type="evidence" value="ECO:0007669"/>
    <property type="project" value="UniProtKB-KW"/>
</dbReference>
<feature type="domain" description="TIR" evidence="16">
    <location>
        <begin position="490"/>
        <end position="633"/>
    </location>
</feature>
<dbReference type="SMART" id="SM00255">
    <property type="entry name" value="TIR"/>
    <property type="match status" value="2"/>
</dbReference>
<dbReference type="InterPro" id="IPR011713">
    <property type="entry name" value="Leu-rich_rpt_3"/>
</dbReference>
<dbReference type="InterPro" id="IPR032675">
    <property type="entry name" value="LRR_dom_sf"/>
</dbReference>
<evidence type="ECO:0000313" key="17">
    <source>
        <dbReference type="EMBL" id="CAA0397660.1"/>
    </source>
</evidence>
<dbReference type="PANTHER" id="PTHR11017:SF518">
    <property type="entry name" value="DISEASE RESISTANCE PROTEIN (TIR-NBS-LRR CLASS)-RELATED"/>
    <property type="match status" value="1"/>
</dbReference>
<dbReference type="Gene3D" id="1.10.8.430">
    <property type="entry name" value="Helical domain of apoptotic protease-activating factors"/>
    <property type="match status" value="2"/>
</dbReference>
<dbReference type="SUPFAM" id="SSF52058">
    <property type="entry name" value="L domain-like"/>
    <property type="match status" value="1"/>
</dbReference>
<dbReference type="Pfam" id="PF00931">
    <property type="entry name" value="NB-ARC"/>
    <property type="match status" value="2"/>
</dbReference>
<dbReference type="SUPFAM" id="SSF52540">
    <property type="entry name" value="P-loop containing nucleoside triphosphate hydrolases"/>
    <property type="match status" value="2"/>
</dbReference>
<dbReference type="FunFam" id="1.10.8.430:FF:000004">
    <property type="entry name" value="Disease resistance protein (TIR-NBS-LRR class)"/>
    <property type="match status" value="1"/>
</dbReference>
<comment type="subcellular location">
    <subcellularLocation>
        <location evidence="1">Nucleus</location>
    </subcellularLocation>
</comment>
<feature type="region of interest" description="Disordered" evidence="15">
    <location>
        <begin position="1638"/>
        <end position="1673"/>
    </location>
</feature>
<keyword evidence="3" id="KW-0433">Leucine-rich repeat</keyword>
<dbReference type="InterPro" id="IPR000157">
    <property type="entry name" value="TIR_dom"/>
</dbReference>
<dbReference type="FunFam" id="3.40.50.300:FF:001957">
    <property type="entry name" value="Disease resistance protein (TIR-NBS-LRR class)"/>
    <property type="match status" value="1"/>
</dbReference>
<dbReference type="FunFam" id="3.40.50.300:FF:001002">
    <property type="entry name" value="Disease resistance protein (TIR-NBS-LRR class)"/>
    <property type="match status" value="1"/>
</dbReference>
<dbReference type="InterPro" id="IPR035897">
    <property type="entry name" value="Toll_tir_struct_dom_sf"/>
</dbReference>
<keyword evidence="4" id="KW-0677">Repeat</keyword>
<evidence type="ECO:0000256" key="6">
    <source>
        <dbReference type="ARBA" id="ARBA00022801"/>
    </source>
</evidence>
<keyword evidence="13" id="KW-0539">Nucleus</keyword>
<evidence type="ECO:0000256" key="1">
    <source>
        <dbReference type="ARBA" id="ARBA00004123"/>
    </source>
</evidence>
<dbReference type="InterPro" id="IPR058192">
    <property type="entry name" value="WHD_ROQ1-like"/>
</dbReference>
<dbReference type="GO" id="GO:0003677">
    <property type="term" value="F:DNA binding"/>
    <property type="evidence" value="ECO:0007669"/>
    <property type="project" value="UniProtKB-KW"/>
</dbReference>
<dbReference type="Gene3D" id="3.40.50.10140">
    <property type="entry name" value="Toll/interleukin-1 receptor homology (TIR) domain"/>
    <property type="match status" value="2"/>
</dbReference>
<keyword evidence="10" id="KW-0520">NAD</keyword>
<dbReference type="Gene3D" id="3.40.50.300">
    <property type="entry name" value="P-loop containing nucleotide triphosphate hydrolases"/>
    <property type="match status" value="2"/>
</dbReference>
<evidence type="ECO:0000256" key="12">
    <source>
        <dbReference type="ARBA" id="ARBA00023163"/>
    </source>
</evidence>
<keyword evidence="7" id="KW-0611">Plant defense</keyword>
<comment type="catalytic activity">
    <reaction evidence="14">
        <text>NAD(+) + H2O = ADP-D-ribose + nicotinamide + H(+)</text>
        <dbReference type="Rhea" id="RHEA:16301"/>
        <dbReference type="ChEBI" id="CHEBI:15377"/>
        <dbReference type="ChEBI" id="CHEBI:15378"/>
        <dbReference type="ChEBI" id="CHEBI:17154"/>
        <dbReference type="ChEBI" id="CHEBI:57540"/>
        <dbReference type="ChEBI" id="CHEBI:57967"/>
        <dbReference type="EC" id="3.2.2.6"/>
    </reaction>
    <physiologicalReaction direction="left-to-right" evidence="14">
        <dbReference type="Rhea" id="RHEA:16302"/>
    </physiologicalReaction>
</comment>
<dbReference type="InterPro" id="IPR042197">
    <property type="entry name" value="Apaf_helical"/>
</dbReference>
<dbReference type="InterPro" id="IPR002182">
    <property type="entry name" value="NB-ARC"/>
</dbReference>
<keyword evidence="12" id="KW-0804">Transcription</keyword>
<proteinExistence type="predicted"/>
<evidence type="ECO:0000256" key="3">
    <source>
        <dbReference type="ARBA" id="ARBA00022614"/>
    </source>
</evidence>
<evidence type="ECO:0000259" key="16">
    <source>
        <dbReference type="PROSITE" id="PS50104"/>
    </source>
</evidence>
<dbReference type="EMBL" id="CACSHJ010000095">
    <property type="protein sequence ID" value="CAA0397660.1"/>
    <property type="molecule type" value="Genomic_DNA"/>
</dbReference>
<keyword evidence="11" id="KW-0238">DNA-binding</keyword>
<gene>
    <name evidence="17" type="ORF">C24_LOCUS20359</name>
</gene>
<evidence type="ECO:0000256" key="15">
    <source>
        <dbReference type="SAM" id="MobiDB-lite"/>
    </source>
</evidence>
<dbReference type="GO" id="GO:0061809">
    <property type="term" value="F:NAD+ nucleosidase activity, cyclic ADP-ribose generating"/>
    <property type="evidence" value="ECO:0007669"/>
    <property type="project" value="UniProtKB-EC"/>
</dbReference>
<dbReference type="FunFam" id="3.40.50.10140:FF:000007">
    <property type="entry name" value="Disease resistance protein (TIR-NBS-LRR class)"/>
    <property type="match status" value="1"/>
</dbReference>
<dbReference type="Proteomes" id="UP000434276">
    <property type="component" value="Unassembled WGS sequence"/>
</dbReference>
<keyword evidence="8" id="KW-0067">ATP-binding</keyword>
<evidence type="ECO:0000256" key="5">
    <source>
        <dbReference type="ARBA" id="ARBA00022741"/>
    </source>
</evidence>
<evidence type="ECO:0000256" key="4">
    <source>
        <dbReference type="ARBA" id="ARBA00022737"/>
    </source>
</evidence>
<sequence>MASSPPPSDSSWGHHVFSSFSSVDVPITFLNRLWKELRRKGFDPFTDNEIERCVLIGPQLIKAISMSRIVIVILSRNYASSSRCLDELVEIIKCKEELGQRVVTVFYELDAIDVEKQTGGFGKIFKKTCKRSRTKEDIARWSRALAEVATIAGYYSSQWHYEAAMIENIATDISKFLNDSTQSSDFQGFVGMEAHMEKIEQMLCLDSDEVKTIGIWGPCGIGKTTIARFLYSKHSHKFDLSTIANVKAWARPAHNEYDAELQLQNQFLSQLLNHKYTDEIRHLEVAQKSLKDKKVLVVFDDVDSSGQLDALAKETLCLGPGSRIIITTEEPRILNTPWIQDIYKVDFPPPDEALQIFCLHVFGQKSPYDGFEKLARETTTLSGNYPLGLRFMGSYLRGVSLEYWKDELPRLRTYLDGEIGSIIKLTYDSLCGEDKELSHHHISCLRNGELTERMDEYLAKGVRQQGIIKNQDLKAYIYTSERVFEGMSNGLLHTVYIYCADTLQYSFASHLSMDFRRKGIYAFVNCNETLDVIKRVSASVVIFSKSCFYSTSDLDKLMRGFQCRRKTNQLVVPVFYGINPSDVVVPEHESADQIREWSSTLQELRELLGHQSREDCSERELVEEIVKDVYEKLFPTEQIGINSRLLEIEQLLRIQTWGIRHIGIWGMPGIGKTTLAKAFFYQISGGYEASCFIKHFDKAFHEKGLHCLLEEHFGKILRELPRACSSITRPSLPRDKLKKKRTLVVLDDVHNPLVAESFLGGFHWFAPGSLIIITSRDKQVFRLCQINHVYEVQSLNENEALQLFSHCAFLKDMSEQNLLKLSMEVIDYANGNPFALSFYGRELKGKKQSEMETTFLKFKLRTPYKIHDLFKSNYETLNDNEKNIFLDTACFFNGENVDYVMRLLEACGFFPHVGIDVLVEKCLVTISENRVKMHRIIQDFGREIINGETVQIERRSRLWEPWAIKFLLEDGEFKEIGDPKATYTHALATEDIEGISLDTSNLLFDVKPTAFENMLNLRFLKIYCSNYDDISGLRLPRGLESLPYELRLLHWENYPLQSLPQDFDSCHLVELNMSNSQLQKLWEGTKNTDRLKMVSLCHSQHLTQIDDICKAKNIELIDLQGCTRLQTFPATGQLQHLRVVNLSGCREIKSFPEVSPNIVELHLQGTGIRELPISIVTLSGQDKLHRELSSLLTEFSGVSNDLNLEKLTSGVQVVTSTQHLSKLVSLNMKDCVNLQSLPPMVDLESLKVLNMSGCSKLDDIQSFPRNLKELYLAGTAIKNLPQLPWSIEILNAHGCVSLRSIPCAFKQLPRYYTFSNCFALSALLIKCFVESTLTNVERIAREYQQEQKLNKSLASSFTVPSPASKKITFDMQSGSSVMVQLGSSWRNILGFAILVEVAFSEDYNEAGGFGISCICRWKDEECGSHRLEKNFNYWTTGEGVLKDHMFVFCDINMYQGTCEGNDSTILAELVVFEFFTVNKQGSLDESCTVTKCGVYVITAADRDTGPNVTQSFSSSDYLQELSDKETQDVLRVIHDGLDEKQRGLFLYMACLFNDEKSNLLAPLIASNGLGISSGLKVLANKSLRHISPYGVIVRQVLLQKIGREIVCRQSTLPYRLKIPLTFMKKKMRSGRRARVWEEKASSMAKSELECGKQRRVRSLRASSSVGSKGELDG</sequence>
<dbReference type="PRINTS" id="PR00364">
    <property type="entry name" value="DISEASERSIST"/>
</dbReference>
<evidence type="ECO:0000256" key="8">
    <source>
        <dbReference type="ARBA" id="ARBA00022840"/>
    </source>
</evidence>
<evidence type="ECO:0000256" key="2">
    <source>
        <dbReference type="ARBA" id="ARBA00011982"/>
    </source>
</evidence>
<evidence type="ECO:0000313" key="18">
    <source>
        <dbReference type="Proteomes" id="UP000434276"/>
    </source>
</evidence>